<dbReference type="AlphaFoldDB" id="A0A816J9M8"/>
<sequence>RDNDERRSWLLVSSPALTPGDRASILARGGFFSDDLVGFSSGKRWLLQIFLAGFVFGMRRLPQHRSWPVFRLTFIAHLRCLFLSRCVPVECAIRHPTVISEPVKSTASLLLSHLVLLCLRQGTWLCAVPRRCILHHLGFYGWVV</sequence>
<protein>
    <submittedName>
        <fullName evidence="1">(rape) hypothetical protein</fullName>
    </submittedName>
</protein>
<reference evidence="1" key="1">
    <citation type="submission" date="2021-01" db="EMBL/GenBank/DDBJ databases">
        <authorList>
            <consortium name="Genoscope - CEA"/>
            <person name="William W."/>
        </authorList>
    </citation>
    <scope>NUCLEOTIDE SEQUENCE</scope>
</reference>
<proteinExistence type="predicted"/>
<gene>
    <name evidence="1" type="ORF">DARMORV10_C04P09470.1</name>
</gene>
<feature type="non-terminal residue" evidence="1">
    <location>
        <position position="144"/>
    </location>
</feature>
<dbReference type="Proteomes" id="UP001295469">
    <property type="component" value="Chromosome C04"/>
</dbReference>
<name>A0A816J9M8_BRANA</name>
<organism evidence="1">
    <name type="scientific">Brassica napus</name>
    <name type="common">Rape</name>
    <dbReference type="NCBI Taxonomy" id="3708"/>
    <lineage>
        <taxon>Eukaryota</taxon>
        <taxon>Viridiplantae</taxon>
        <taxon>Streptophyta</taxon>
        <taxon>Embryophyta</taxon>
        <taxon>Tracheophyta</taxon>
        <taxon>Spermatophyta</taxon>
        <taxon>Magnoliopsida</taxon>
        <taxon>eudicotyledons</taxon>
        <taxon>Gunneridae</taxon>
        <taxon>Pentapetalae</taxon>
        <taxon>rosids</taxon>
        <taxon>malvids</taxon>
        <taxon>Brassicales</taxon>
        <taxon>Brassicaceae</taxon>
        <taxon>Brassiceae</taxon>
        <taxon>Brassica</taxon>
    </lineage>
</organism>
<dbReference type="EMBL" id="HG994368">
    <property type="protein sequence ID" value="CAF1811103.1"/>
    <property type="molecule type" value="Genomic_DNA"/>
</dbReference>
<evidence type="ECO:0000313" key="1">
    <source>
        <dbReference type="EMBL" id="CAF1811103.1"/>
    </source>
</evidence>
<accession>A0A816J9M8</accession>